<keyword evidence="2" id="KW-1185">Reference proteome</keyword>
<dbReference type="GO" id="GO:0033572">
    <property type="term" value="P:transferrin transport"/>
    <property type="evidence" value="ECO:0007669"/>
    <property type="project" value="TreeGrafter"/>
</dbReference>
<dbReference type="GO" id="GO:0055037">
    <property type="term" value="C:recycling endosome"/>
    <property type="evidence" value="ECO:0007669"/>
    <property type="project" value="TreeGrafter"/>
</dbReference>
<evidence type="ECO:0000313" key="2">
    <source>
        <dbReference type="Proteomes" id="UP000824782"/>
    </source>
</evidence>
<dbReference type="AlphaFoldDB" id="A0AAV6YTJ5"/>
<dbReference type="PANTHER" id="PTHR36682:SF1">
    <property type="entry name" value="RAB15 EFFECTOR PROTEIN"/>
    <property type="match status" value="1"/>
</dbReference>
<dbReference type="Pfam" id="PF15208">
    <property type="entry name" value="Rab15_effector"/>
    <property type="match status" value="1"/>
</dbReference>
<dbReference type="InterPro" id="IPR027985">
    <property type="entry name" value="Rab15_effector"/>
</dbReference>
<organism evidence="1 2">
    <name type="scientific">Engystomops pustulosus</name>
    <name type="common">Tungara frog</name>
    <name type="synonym">Physalaemus pustulosus</name>
    <dbReference type="NCBI Taxonomy" id="76066"/>
    <lineage>
        <taxon>Eukaryota</taxon>
        <taxon>Metazoa</taxon>
        <taxon>Chordata</taxon>
        <taxon>Craniata</taxon>
        <taxon>Vertebrata</taxon>
        <taxon>Euteleostomi</taxon>
        <taxon>Amphibia</taxon>
        <taxon>Batrachia</taxon>
        <taxon>Anura</taxon>
        <taxon>Neobatrachia</taxon>
        <taxon>Hyloidea</taxon>
        <taxon>Leptodactylidae</taxon>
        <taxon>Leiuperinae</taxon>
        <taxon>Engystomops</taxon>
    </lineage>
</organism>
<dbReference type="EMBL" id="WNYA01014787">
    <property type="protein sequence ID" value="KAG8539418.1"/>
    <property type="molecule type" value="Genomic_DNA"/>
</dbReference>
<dbReference type="PANTHER" id="PTHR36682">
    <property type="entry name" value="RAB15 EFFECTOR PROTEIN"/>
    <property type="match status" value="1"/>
</dbReference>
<name>A0AAV6YTJ5_ENGPU</name>
<gene>
    <name evidence="1" type="ORF">GDO81_020941</name>
</gene>
<dbReference type="Proteomes" id="UP000824782">
    <property type="component" value="Unassembled WGS sequence"/>
</dbReference>
<dbReference type="GO" id="GO:0001881">
    <property type="term" value="P:receptor recycling"/>
    <property type="evidence" value="ECO:0007669"/>
    <property type="project" value="InterPro"/>
</dbReference>
<comment type="caution">
    <text evidence="1">The sequence shown here is derived from an EMBL/GenBank/DDBJ whole genome shotgun (WGS) entry which is preliminary data.</text>
</comment>
<reference evidence="1" key="1">
    <citation type="thesis" date="2020" institute="ProQuest LLC" country="789 East Eisenhower Parkway, Ann Arbor, MI, USA">
        <title>Comparative Genomics and Chromosome Evolution.</title>
        <authorList>
            <person name="Mudd A.B."/>
        </authorList>
    </citation>
    <scope>NUCLEOTIDE SEQUENCE</scope>
    <source>
        <strain evidence="1">237g6f4</strain>
        <tissue evidence="1">Blood</tissue>
    </source>
</reference>
<sequence length="241" mass="27189">MGQTPSGPVIITQTEKADIVCEIFSQGVVHASQRLRDYLGFEDPFGNLRPCTDTLTDIFLVNFITFCVEKGVSERIATSKMTKQQAVLFGVDWIWTLMGPDKSVRLQIAVQALQMCDFEGGGRGDPEAFYHRAFKEVQLTDTCRKSRSLYEKLEEFCRLVGPDCLGLFMVFGLPGKPKDIRGILLDSVNKENKKNGQEGERALQQFILDTDNFLPTRDLLETCMSKRNGLRSIGKVYINFL</sequence>
<evidence type="ECO:0000313" key="1">
    <source>
        <dbReference type="EMBL" id="KAG8539418.1"/>
    </source>
</evidence>
<accession>A0AAV6YTJ5</accession>
<protein>
    <recommendedName>
        <fullName evidence="3">Rab15 effector protein</fullName>
    </recommendedName>
</protein>
<proteinExistence type="predicted"/>
<dbReference type="GO" id="GO:0010008">
    <property type="term" value="C:endosome membrane"/>
    <property type="evidence" value="ECO:0007669"/>
    <property type="project" value="TreeGrafter"/>
</dbReference>
<evidence type="ECO:0008006" key="3">
    <source>
        <dbReference type="Google" id="ProtNLM"/>
    </source>
</evidence>